<comment type="subunit">
    <text evidence="9">Homotetramer.</text>
</comment>
<dbReference type="PANTHER" id="PTHR43070:SF3">
    <property type="entry name" value="HOMOSERINE DEHYDROGENASE"/>
    <property type="match status" value="1"/>
</dbReference>
<evidence type="ECO:0000256" key="12">
    <source>
        <dbReference type="ARBA" id="ARBA00022697"/>
    </source>
</evidence>
<dbReference type="Pfam" id="PF22468">
    <property type="entry name" value="ACT_9"/>
    <property type="match status" value="2"/>
</dbReference>
<evidence type="ECO:0000256" key="13">
    <source>
        <dbReference type="ARBA" id="ARBA00022723"/>
    </source>
</evidence>
<evidence type="ECO:0000256" key="3">
    <source>
        <dbReference type="ARBA" id="ARBA00004986"/>
    </source>
</evidence>
<dbReference type="EC" id="1.1.1.3" evidence="27"/>
<dbReference type="EMBL" id="AVQI01000056">
    <property type="protein sequence ID" value="ERK01441.1"/>
    <property type="molecule type" value="Genomic_DNA"/>
</dbReference>
<dbReference type="PROSITE" id="PS51671">
    <property type="entry name" value="ACT"/>
    <property type="match status" value="1"/>
</dbReference>
<keyword evidence="21" id="KW-0486">Methionine biosynthesis</keyword>
<evidence type="ECO:0000256" key="24">
    <source>
        <dbReference type="ARBA" id="ARBA00048561"/>
    </source>
</evidence>
<keyword evidence="20" id="KW-0915">Sodium</keyword>
<proteinExistence type="inferred from homology"/>
<comment type="pathway">
    <text evidence="2">Amino-acid biosynthesis; L-lysine biosynthesis via DAP pathway; (S)-tetrahydrodipicolinate from L-aspartate: step 1/4.</text>
</comment>
<evidence type="ECO:0000256" key="21">
    <source>
        <dbReference type="ARBA" id="ARBA00023167"/>
    </source>
</evidence>
<keyword evidence="17" id="KW-0521">NADP</keyword>
<evidence type="ECO:0000256" key="17">
    <source>
        <dbReference type="ARBA" id="ARBA00022857"/>
    </source>
</evidence>
<dbReference type="InterPro" id="IPR045865">
    <property type="entry name" value="ACT-like_dom_sf"/>
</dbReference>
<gene>
    <name evidence="27" type="ORF">HMPREF0860_1447</name>
</gene>
<evidence type="ECO:0000256" key="4">
    <source>
        <dbReference type="ARBA" id="ARBA00005056"/>
    </source>
</evidence>
<dbReference type="InterPro" id="IPR001048">
    <property type="entry name" value="Asp/Glu/Uridylate_kinase"/>
</dbReference>
<evidence type="ECO:0000313" key="28">
    <source>
        <dbReference type="Proteomes" id="UP000016646"/>
    </source>
</evidence>
<dbReference type="PANTHER" id="PTHR43070">
    <property type="match status" value="1"/>
</dbReference>
<dbReference type="SUPFAM" id="SSF53633">
    <property type="entry name" value="Carbamate kinase-like"/>
    <property type="match status" value="1"/>
</dbReference>
<evidence type="ECO:0000256" key="2">
    <source>
        <dbReference type="ARBA" id="ARBA00004766"/>
    </source>
</evidence>
<evidence type="ECO:0000313" key="27">
    <source>
        <dbReference type="EMBL" id="ERK01441.1"/>
    </source>
</evidence>
<name>A0ABN0P796_TRESO</name>
<dbReference type="Gene3D" id="3.40.1160.10">
    <property type="entry name" value="Acetylglutamate kinase-like"/>
    <property type="match status" value="1"/>
</dbReference>
<dbReference type="InterPro" id="IPR001342">
    <property type="entry name" value="HDH_cat"/>
</dbReference>
<keyword evidence="11" id="KW-0808">Transferase</keyword>
<dbReference type="InterPro" id="IPR011147">
    <property type="entry name" value="Bifunc_Aspkin/hSer_DH"/>
</dbReference>
<keyword evidence="10" id="KW-0028">Amino-acid biosynthesis</keyword>
<dbReference type="Pfam" id="PF03447">
    <property type="entry name" value="NAD_binding_3"/>
    <property type="match status" value="1"/>
</dbReference>
<evidence type="ECO:0000256" key="23">
    <source>
        <dbReference type="ARBA" id="ARBA00044938"/>
    </source>
</evidence>
<comment type="similarity">
    <text evidence="8">In the N-terminal section; belongs to the aspartokinase family.</text>
</comment>
<evidence type="ECO:0000256" key="9">
    <source>
        <dbReference type="ARBA" id="ARBA00011881"/>
    </source>
</evidence>
<feature type="domain" description="ACT" evidence="26">
    <location>
        <begin position="344"/>
        <end position="416"/>
    </location>
</feature>
<dbReference type="InterPro" id="IPR042199">
    <property type="entry name" value="AsparK_Bifunc_asparK/hSer_DH"/>
</dbReference>
<comment type="similarity">
    <text evidence="7">In the C-terminal section; belongs to the homoserine dehydrogenase family.</text>
</comment>
<evidence type="ECO:0000256" key="19">
    <source>
        <dbReference type="ARBA" id="ARBA00023027"/>
    </source>
</evidence>
<evidence type="ECO:0000256" key="15">
    <source>
        <dbReference type="ARBA" id="ARBA00022777"/>
    </source>
</evidence>
<dbReference type="InterPro" id="IPR049638">
    <property type="entry name" value="AK-HD"/>
</dbReference>
<protein>
    <submittedName>
        <fullName evidence="27">Homoserine dehydrogenase</fullName>
        <ecNumber evidence="27">1.1.1.3</ecNumber>
    </submittedName>
</protein>
<sequence length="843" mass="92295">MLSYTISFKRKIMITLKFGGTSMESARRILSSADIIISRAESERVSVVVSAVAGVSNKLQESIDACVKGMHAENFVHELRKIHSDICEELQSKLPGLSAASVLKELVPIFEEYEKLLTGCVSFGECPGTVHCRIMGMGELLSALIMKAVLLAKGQSVILLDSRKFIFTTGNHREGDPDYAKCAEAMLPYRDGENQSQTRILLFPGFICSWVRGTGCAPVPGLLGRNGSDFSASIIAASLGSSKVEFWTDVDGIYTADPRVVKDAILVDDMSYEEALELAFFGSKVLHPKTIAPLAAKDIEAWSKNSHRPDARGTRIGRGPFESEKKVGDVRGISCLKNTAMLSVSGTNMRGRTGMASRIFAAVSRASISILLITQSSSEYTISFCIRDTEADRALDALKAEFELEISDGVINPIEVEKNCAIVSIVGDNMIQKRGVASRFFSALASQDVNIIAIAQGSSERCTSCVVLGEYGDTAVRAAHRFFFNTAQTIEVFVFGAGTIGGALIDQIRDQREKLLSENVDIRVMAISTVDGMFVEADGIDLASWREKIKEMPQKSSVDEIIKFVKETKPLNPVFVDCTASYDLPERYIDLFKAGLSVVTPNKRANSMKIDYYRELRKIANGMRRRFLYEANVGAGLPIIDTLQNLFKSGDKLTGFTGIMSGSLSYIFGRLDEDVPFSKAVQEAKELRFTEPDPRDDLNGMDVARKALIIAREAGAAIELDDVKINKVFPDSFDSSGTVEEFMKKLEEVDDYFHKKIADLRKEGKVLRMGASIKDGSYTVGMLEVGKDDPLYGVKGGENAFVFHTERYQPIPLTVRGYGAGAGVTAAGVFGDILRTVSFNPEK</sequence>
<evidence type="ECO:0000256" key="16">
    <source>
        <dbReference type="ARBA" id="ARBA00022840"/>
    </source>
</evidence>
<comment type="catalytic activity">
    <reaction evidence="24">
        <text>L-aspartate + ATP = 4-phospho-L-aspartate + ADP</text>
        <dbReference type="Rhea" id="RHEA:23776"/>
        <dbReference type="ChEBI" id="CHEBI:29991"/>
        <dbReference type="ChEBI" id="CHEBI:30616"/>
        <dbReference type="ChEBI" id="CHEBI:57535"/>
        <dbReference type="ChEBI" id="CHEBI:456216"/>
        <dbReference type="EC" id="2.7.2.4"/>
    </reaction>
    <physiologicalReaction direction="left-to-right" evidence="24">
        <dbReference type="Rhea" id="RHEA:23777"/>
    </physiologicalReaction>
</comment>
<dbReference type="Pfam" id="PF00696">
    <property type="entry name" value="AA_kinase"/>
    <property type="match status" value="1"/>
</dbReference>
<comment type="catalytic activity">
    <reaction evidence="25">
        <text>L-homoserine + NADP(+) = L-aspartate 4-semialdehyde + NADPH + H(+)</text>
        <dbReference type="Rhea" id="RHEA:15761"/>
        <dbReference type="ChEBI" id="CHEBI:15378"/>
        <dbReference type="ChEBI" id="CHEBI:57476"/>
        <dbReference type="ChEBI" id="CHEBI:57783"/>
        <dbReference type="ChEBI" id="CHEBI:58349"/>
        <dbReference type="ChEBI" id="CHEBI:537519"/>
        <dbReference type="EC" id="1.1.1.3"/>
    </reaction>
    <physiologicalReaction direction="right-to-left" evidence="25">
        <dbReference type="Rhea" id="RHEA:15763"/>
    </physiologicalReaction>
</comment>
<comment type="caution">
    <text evidence="27">The sequence shown here is derived from an EMBL/GenBank/DDBJ whole genome shotgun (WGS) entry which is preliminary data.</text>
</comment>
<accession>A0ABN0P796</accession>
<evidence type="ECO:0000256" key="6">
    <source>
        <dbReference type="ARBA" id="ARBA00005139"/>
    </source>
</evidence>
<dbReference type="SUPFAM" id="SSF55347">
    <property type="entry name" value="Glyceraldehyde-3-phosphate dehydrogenase-like, C-terminal domain"/>
    <property type="match status" value="1"/>
</dbReference>
<evidence type="ECO:0000256" key="11">
    <source>
        <dbReference type="ARBA" id="ARBA00022679"/>
    </source>
</evidence>
<comment type="pathway">
    <text evidence="3">Amino-acid biosynthesis; L-methionine biosynthesis via de novo pathway; L-homoserine from L-aspartate: step 1/3.</text>
</comment>
<keyword evidence="15" id="KW-0418">Kinase</keyword>
<evidence type="ECO:0000256" key="25">
    <source>
        <dbReference type="ARBA" id="ARBA00048841"/>
    </source>
</evidence>
<keyword evidence="18 27" id="KW-0560">Oxidoreductase</keyword>
<keyword evidence="12" id="KW-0791">Threonine biosynthesis</keyword>
<dbReference type="Proteomes" id="UP000016646">
    <property type="component" value="Unassembled WGS sequence"/>
</dbReference>
<dbReference type="GO" id="GO:0004412">
    <property type="term" value="F:homoserine dehydrogenase activity"/>
    <property type="evidence" value="ECO:0007669"/>
    <property type="project" value="UniProtKB-EC"/>
</dbReference>
<comment type="cofactor">
    <cofactor evidence="1">
        <name>a metal cation</name>
        <dbReference type="ChEBI" id="CHEBI:25213"/>
    </cofactor>
</comment>
<dbReference type="Gene3D" id="3.30.360.10">
    <property type="entry name" value="Dihydrodipicolinate Reductase, domain 2"/>
    <property type="match status" value="1"/>
</dbReference>
<dbReference type="InterPro" id="IPR005106">
    <property type="entry name" value="Asp/hSer_DH_NAD-bd"/>
</dbReference>
<dbReference type="InterPro" id="IPR002912">
    <property type="entry name" value="ACT_dom"/>
</dbReference>
<comment type="pathway">
    <text evidence="4">Amino-acid biosynthesis; L-threonine biosynthesis; L-threonine from L-aspartate: step 3/5.</text>
</comment>
<dbReference type="NCBIfam" id="TIGR00657">
    <property type="entry name" value="asp_kinases"/>
    <property type="match status" value="1"/>
</dbReference>
<evidence type="ECO:0000256" key="8">
    <source>
        <dbReference type="ARBA" id="ARBA00010046"/>
    </source>
</evidence>
<evidence type="ECO:0000256" key="7">
    <source>
        <dbReference type="ARBA" id="ARBA00007952"/>
    </source>
</evidence>
<evidence type="ECO:0000256" key="20">
    <source>
        <dbReference type="ARBA" id="ARBA00023053"/>
    </source>
</evidence>
<organism evidence="27 28">
    <name type="scientific">Treponema socranskii subsp. socranskii VPI DR56BR1116 = ATCC 35536</name>
    <dbReference type="NCBI Taxonomy" id="1125725"/>
    <lineage>
        <taxon>Bacteria</taxon>
        <taxon>Pseudomonadati</taxon>
        <taxon>Spirochaetota</taxon>
        <taxon>Spirochaetia</taxon>
        <taxon>Spirochaetales</taxon>
        <taxon>Treponemataceae</taxon>
        <taxon>Treponema</taxon>
    </lineage>
</organism>
<keyword evidence="28" id="KW-1185">Reference proteome</keyword>
<evidence type="ECO:0000259" key="26">
    <source>
        <dbReference type="PROSITE" id="PS51671"/>
    </source>
</evidence>
<evidence type="ECO:0000256" key="22">
    <source>
        <dbReference type="ARBA" id="ARBA00023268"/>
    </source>
</evidence>
<reference evidence="27 28" key="1">
    <citation type="submission" date="2013-08" db="EMBL/GenBank/DDBJ databases">
        <authorList>
            <person name="Durkin A.S."/>
            <person name="Haft D.R."/>
            <person name="McCorrison J."/>
            <person name="Torralba M."/>
            <person name="Gillis M."/>
            <person name="Haft D.H."/>
            <person name="Methe B."/>
            <person name="Sutton G."/>
            <person name="Nelson K.E."/>
        </authorList>
    </citation>
    <scope>NUCLEOTIDE SEQUENCE [LARGE SCALE GENOMIC DNA]</scope>
    <source>
        <strain evidence="27 28">ATCC 35536</strain>
    </source>
</reference>
<evidence type="ECO:0000256" key="1">
    <source>
        <dbReference type="ARBA" id="ARBA00001920"/>
    </source>
</evidence>
<dbReference type="InterPro" id="IPR036393">
    <property type="entry name" value="AceGlu_kinase-like_sf"/>
</dbReference>
<dbReference type="Gene3D" id="3.40.50.720">
    <property type="entry name" value="NAD(P)-binding Rossmann-like Domain"/>
    <property type="match status" value="1"/>
</dbReference>
<keyword evidence="16" id="KW-0067">ATP-binding</keyword>
<dbReference type="Gene3D" id="1.20.120.1320">
    <property type="entry name" value="Aspartokinase, catalytic domain"/>
    <property type="match status" value="1"/>
</dbReference>
<evidence type="ECO:0000256" key="10">
    <source>
        <dbReference type="ARBA" id="ARBA00022605"/>
    </source>
</evidence>
<keyword evidence="22" id="KW-0511">Multifunctional enzyme</keyword>
<dbReference type="Gene3D" id="3.30.2130.10">
    <property type="entry name" value="VC0802-like"/>
    <property type="match status" value="1"/>
</dbReference>
<keyword evidence="14" id="KW-0547">Nucleotide-binding</keyword>
<evidence type="ECO:0000256" key="5">
    <source>
        <dbReference type="ARBA" id="ARBA00005062"/>
    </source>
</evidence>
<keyword evidence="13" id="KW-0479">Metal-binding</keyword>
<dbReference type="Pfam" id="PF00742">
    <property type="entry name" value="Homoserine_dh"/>
    <property type="match status" value="1"/>
</dbReference>
<dbReference type="SUPFAM" id="SSF55021">
    <property type="entry name" value="ACT-like"/>
    <property type="match status" value="2"/>
</dbReference>
<dbReference type="InterPro" id="IPR036291">
    <property type="entry name" value="NAD(P)-bd_dom_sf"/>
</dbReference>
<evidence type="ECO:0000256" key="14">
    <source>
        <dbReference type="ARBA" id="ARBA00022741"/>
    </source>
</evidence>
<dbReference type="CDD" id="cd04921">
    <property type="entry name" value="ACT_AKi-HSDH-ThrA-like_1"/>
    <property type="match status" value="1"/>
</dbReference>
<keyword evidence="19" id="KW-0520">NAD</keyword>
<comment type="function">
    <text evidence="23">Bifunctional aspartate kinase and homoserine dehydrogenase that catalyzes the first and the third steps toward the synthesis of lysine, methionine and threonine from aspartate.</text>
</comment>
<dbReference type="SUPFAM" id="SSF51735">
    <property type="entry name" value="NAD(P)-binding Rossmann-fold domains"/>
    <property type="match status" value="1"/>
</dbReference>
<dbReference type="InterPro" id="IPR054352">
    <property type="entry name" value="ACT_Aspartokinase"/>
</dbReference>
<dbReference type="PIRSF" id="PIRSF000727">
    <property type="entry name" value="ThrA"/>
    <property type="match status" value="1"/>
</dbReference>
<dbReference type="NCBIfam" id="NF006959">
    <property type="entry name" value="PRK09436.1"/>
    <property type="match status" value="1"/>
</dbReference>
<comment type="pathway">
    <text evidence="6">Amino-acid biosynthesis; L-threonine biosynthesis; L-threonine from L-aspartate: step 1/5.</text>
</comment>
<dbReference type="InterPro" id="IPR001341">
    <property type="entry name" value="Asp_kinase"/>
</dbReference>
<comment type="pathway">
    <text evidence="5">Amino-acid biosynthesis; L-methionine biosynthesis via de novo pathway; L-homoserine from L-aspartate: step 3/3.</text>
</comment>
<evidence type="ECO:0000256" key="18">
    <source>
        <dbReference type="ARBA" id="ARBA00023002"/>
    </source>
</evidence>